<comment type="function">
    <text evidence="11 12">Key component of the proton channel; it plays a direct role in the translocation of protons across the membrane.</text>
</comment>
<dbReference type="InterPro" id="IPR023011">
    <property type="entry name" value="ATP_synth_F0_asu_AS"/>
</dbReference>
<evidence type="ECO:0000256" key="7">
    <source>
        <dbReference type="ARBA" id="ARBA00022989"/>
    </source>
</evidence>
<dbReference type="Gene3D" id="1.20.120.220">
    <property type="entry name" value="ATP synthase, F0 complex, subunit A"/>
    <property type="match status" value="1"/>
</dbReference>
<evidence type="ECO:0000256" key="1">
    <source>
        <dbReference type="ARBA" id="ARBA00004141"/>
    </source>
</evidence>
<dbReference type="InterPro" id="IPR000568">
    <property type="entry name" value="ATP_synth_F0_asu"/>
</dbReference>
<dbReference type="GO" id="GO:0005886">
    <property type="term" value="C:plasma membrane"/>
    <property type="evidence" value="ECO:0007669"/>
    <property type="project" value="UniProtKB-SubCell"/>
</dbReference>
<dbReference type="Proteomes" id="UP000639396">
    <property type="component" value="Unassembled WGS sequence"/>
</dbReference>
<evidence type="ECO:0000256" key="8">
    <source>
        <dbReference type="ARBA" id="ARBA00023065"/>
    </source>
</evidence>
<organism evidence="13 14">
    <name type="scientific">Paenibacillus oceani</name>
    <dbReference type="NCBI Taxonomy" id="2772510"/>
    <lineage>
        <taxon>Bacteria</taxon>
        <taxon>Bacillati</taxon>
        <taxon>Bacillota</taxon>
        <taxon>Bacilli</taxon>
        <taxon>Bacillales</taxon>
        <taxon>Paenibacillaceae</taxon>
        <taxon>Paenibacillus</taxon>
    </lineage>
</organism>
<keyword evidence="3 11" id="KW-0813">Transport</keyword>
<dbReference type="GO" id="GO:0046933">
    <property type="term" value="F:proton-transporting ATP synthase activity, rotational mechanism"/>
    <property type="evidence" value="ECO:0007669"/>
    <property type="project" value="UniProtKB-UniRule"/>
</dbReference>
<evidence type="ECO:0000256" key="2">
    <source>
        <dbReference type="ARBA" id="ARBA00006810"/>
    </source>
</evidence>
<keyword evidence="5 11" id="KW-0812">Transmembrane</keyword>
<evidence type="ECO:0000256" key="3">
    <source>
        <dbReference type="ARBA" id="ARBA00022448"/>
    </source>
</evidence>
<evidence type="ECO:0000256" key="5">
    <source>
        <dbReference type="ARBA" id="ARBA00022692"/>
    </source>
</evidence>
<proteinExistence type="inferred from homology"/>
<dbReference type="AlphaFoldDB" id="A0A927H1L3"/>
<comment type="caution">
    <text evidence="13">The sequence shown here is derived from an EMBL/GenBank/DDBJ whole genome shotgun (WGS) entry which is preliminary data.</text>
</comment>
<feature type="transmembrane region" description="Helical" evidence="11">
    <location>
        <begin position="142"/>
        <end position="161"/>
    </location>
</feature>
<keyword evidence="9 11" id="KW-0472">Membrane</keyword>
<evidence type="ECO:0000313" key="13">
    <source>
        <dbReference type="EMBL" id="MBD2863584.1"/>
    </source>
</evidence>
<gene>
    <name evidence="11 13" type="primary">atpB</name>
    <name evidence="13" type="ORF">IDH45_16450</name>
</gene>
<keyword evidence="8 11" id="KW-0406">Ion transport</keyword>
<dbReference type="EMBL" id="JACXJA010000021">
    <property type="protein sequence ID" value="MBD2863584.1"/>
    <property type="molecule type" value="Genomic_DNA"/>
</dbReference>
<comment type="subcellular location">
    <subcellularLocation>
        <location evidence="11 12">Cell membrane</location>
        <topology evidence="11 12">Multi-pass membrane protein</topology>
    </subcellularLocation>
    <subcellularLocation>
        <location evidence="1">Membrane</location>
        <topology evidence="1">Multi-pass membrane protein</topology>
    </subcellularLocation>
</comment>
<dbReference type="SUPFAM" id="SSF81336">
    <property type="entry name" value="F1F0 ATP synthase subunit A"/>
    <property type="match status" value="1"/>
</dbReference>
<dbReference type="InterPro" id="IPR045082">
    <property type="entry name" value="ATP_syn_F0_a_bact/chloroplast"/>
</dbReference>
<evidence type="ECO:0000256" key="9">
    <source>
        <dbReference type="ARBA" id="ARBA00023136"/>
    </source>
</evidence>
<keyword evidence="4 11" id="KW-0138">CF(0)</keyword>
<comment type="similarity">
    <text evidence="2 11 12">Belongs to the ATPase A chain family.</text>
</comment>
<dbReference type="HAMAP" id="MF_01393">
    <property type="entry name" value="ATP_synth_a_bact"/>
    <property type="match status" value="1"/>
</dbReference>
<evidence type="ECO:0000256" key="6">
    <source>
        <dbReference type="ARBA" id="ARBA00022781"/>
    </source>
</evidence>
<dbReference type="NCBIfam" id="TIGR01131">
    <property type="entry name" value="ATP_synt_6_or_A"/>
    <property type="match status" value="1"/>
</dbReference>
<keyword evidence="10 11" id="KW-0066">ATP synthesis</keyword>
<evidence type="ECO:0000256" key="10">
    <source>
        <dbReference type="ARBA" id="ARBA00023310"/>
    </source>
</evidence>
<dbReference type="RefSeq" id="WP_190929218.1">
    <property type="nucleotide sequence ID" value="NZ_JACXJA010000021.1"/>
</dbReference>
<dbReference type="CDD" id="cd00310">
    <property type="entry name" value="ATP-synt_Fo_a_6"/>
    <property type="match status" value="1"/>
</dbReference>
<dbReference type="PROSITE" id="PS00449">
    <property type="entry name" value="ATPASE_A"/>
    <property type="match status" value="1"/>
</dbReference>
<dbReference type="Pfam" id="PF00119">
    <property type="entry name" value="ATP-synt_A"/>
    <property type="match status" value="1"/>
</dbReference>
<protein>
    <recommendedName>
        <fullName evidence="11 12">ATP synthase subunit a</fullName>
    </recommendedName>
    <alternativeName>
        <fullName evidence="11">ATP synthase F0 sector subunit a</fullName>
    </alternativeName>
    <alternativeName>
        <fullName evidence="11">F-ATPase subunit 6</fullName>
    </alternativeName>
</protein>
<feature type="transmembrane region" description="Helical" evidence="11">
    <location>
        <begin position="12"/>
        <end position="33"/>
    </location>
</feature>
<dbReference type="PANTHER" id="PTHR42823:SF3">
    <property type="entry name" value="ATP SYNTHASE SUBUNIT A, CHLOROPLASTIC"/>
    <property type="match status" value="1"/>
</dbReference>
<feature type="transmembrane region" description="Helical" evidence="11">
    <location>
        <begin position="75"/>
        <end position="98"/>
    </location>
</feature>
<feature type="transmembrane region" description="Helical" evidence="11">
    <location>
        <begin position="198"/>
        <end position="220"/>
    </location>
</feature>
<keyword evidence="14" id="KW-1185">Reference proteome</keyword>
<evidence type="ECO:0000313" key="14">
    <source>
        <dbReference type="Proteomes" id="UP000639396"/>
    </source>
</evidence>
<dbReference type="InterPro" id="IPR035908">
    <property type="entry name" value="F0_ATP_A_sf"/>
</dbReference>
<evidence type="ECO:0000256" key="4">
    <source>
        <dbReference type="ARBA" id="ARBA00022547"/>
    </source>
</evidence>
<keyword evidence="6 11" id="KW-0375">Hydrogen ion transport</keyword>
<sequence>MHESPIIDIGGFRLDLSVVIMLAVTSLIVFVIARLSVRKLSVESPSGLQNFMEWAVEFIRNTIASTMPMKYGKAFVSLGMTLIIFIFVGNILGLPFAVITEHDKPVEAIATANSAVFEELKAEGEEHPHVGLLWWKSPTADLGVTFGLALVVFVIVHYLGLTRNRKHYLKHYFHPYWFFLPLNIIETIAKPATLGMRLFANIFAGEILISTIIKAGFYGIPLLVVWQGFSVFIGAIQAFLFTILTMVYIAQAAVHEEH</sequence>
<keyword evidence="7 11" id="KW-1133">Transmembrane helix</keyword>
<feature type="transmembrane region" description="Helical" evidence="11">
    <location>
        <begin position="226"/>
        <end position="250"/>
    </location>
</feature>
<reference evidence="13" key="1">
    <citation type="submission" date="2020-09" db="EMBL/GenBank/DDBJ databases">
        <title>A novel bacterium of genus Paenibacillus, isolated from South China Sea.</title>
        <authorList>
            <person name="Huang H."/>
            <person name="Mo K."/>
            <person name="Hu Y."/>
        </authorList>
    </citation>
    <scope>NUCLEOTIDE SEQUENCE</scope>
    <source>
        <strain evidence="13">IB182363</strain>
    </source>
</reference>
<name>A0A927H1L3_9BACL</name>
<dbReference type="PANTHER" id="PTHR42823">
    <property type="entry name" value="ATP SYNTHASE SUBUNIT A, CHLOROPLASTIC"/>
    <property type="match status" value="1"/>
</dbReference>
<evidence type="ECO:0000256" key="11">
    <source>
        <dbReference type="HAMAP-Rule" id="MF_01393"/>
    </source>
</evidence>
<dbReference type="PRINTS" id="PR00123">
    <property type="entry name" value="ATPASEA"/>
</dbReference>
<dbReference type="GO" id="GO:0042777">
    <property type="term" value="P:proton motive force-driven plasma membrane ATP synthesis"/>
    <property type="evidence" value="ECO:0007669"/>
    <property type="project" value="TreeGrafter"/>
</dbReference>
<accession>A0A927H1L3</accession>
<keyword evidence="11" id="KW-1003">Cell membrane</keyword>
<evidence type="ECO:0000256" key="12">
    <source>
        <dbReference type="RuleBase" id="RU000483"/>
    </source>
</evidence>
<dbReference type="GO" id="GO:0045259">
    <property type="term" value="C:proton-transporting ATP synthase complex"/>
    <property type="evidence" value="ECO:0007669"/>
    <property type="project" value="UniProtKB-KW"/>
</dbReference>